<dbReference type="GO" id="GO:0004124">
    <property type="term" value="F:cysteine synthase activity"/>
    <property type="evidence" value="ECO:0007669"/>
    <property type="project" value="UniProtKB-UniRule"/>
</dbReference>
<evidence type="ECO:0000256" key="11">
    <source>
        <dbReference type="PIRSR" id="PIRSR605856-51"/>
    </source>
</evidence>
<feature type="domain" description="Tryptophan synthase beta chain-like PALP" evidence="13">
    <location>
        <begin position="9"/>
        <end position="296"/>
    </location>
</feature>
<dbReference type="Proteomes" id="UP000824150">
    <property type="component" value="Unassembled WGS sequence"/>
</dbReference>
<keyword evidence="5 12" id="KW-0028">Amino-acid biosynthesis</keyword>
<dbReference type="InterPro" id="IPR005856">
    <property type="entry name" value="Cys_synth"/>
</dbReference>
<dbReference type="InterPro" id="IPR001216">
    <property type="entry name" value="P-phosphate_BS"/>
</dbReference>
<evidence type="ECO:0000256" key="9">
    <source>
        <dbReference type="ARBA" id="ARBA00047931"/>
    </source>
</evidence>
<gene>
    <name evidence="14" type="primary">cysK</name>
    <name evidence="14" type="ORF">IAA31_04250</name>
</gene>
<evidence type="ECO:0000256" key="6">
    <source>
        <dbReference type="ARBA" id="ARBA00022679"/>
    </source>
</evidence>
<evidence type="ECO:0000256" key="12">
    <source>
        <dbReference type="RuleBase" id="RU003985"/>
    </source>
</evidence>
<feature type="binding site" evidence="10">
    <location>
        <position position="76"/>
    </location>
    <ligand>
        <name>pyridoxal 5'-phosphate</name>
        <dbReference type="ChEBI" id="CHEBI:597326"/>
    </ligand>
</feature>
<dbReference type="AlphaFoldDB" id="A0A9E2NS90"/>
<keyword evidence="6 12" id="KW-0808">Transferase</keyword>
<evidence type="ECO:0000313" key="14">
    <source>
        <dbReference type="EMBL" id="MBU3826685.1"/>
    </source>
</evidence>
<feature type="modified residue" description="N6-(pyridoxal phosphate)lysine" evidence="11">
    <location>
        <position position="46"/>
    </location>
</feature>
<proteinExistence type="inferred from homology"/>
<keyword evidence="7 10" id="KW-0663">Pyridoxal phosphate</keyword>
<reference evidence="14" key="2">
    <citation type="submission" date="2021-04" db="EMBL/GenBank/DDBJ databases">
        <authorList>
            <person name="Gilroy R."/>
        </authorList>
    </citation>
    <scope>NUCLEOTIDE SEQUENCE</scope>
    <source>
        <strain evidence="14">687</strain>
    </source>
</reference>
<evidence type="ECO:0000256" key="3">
    <source>
        <dbReference type="ARBA" id="ARBA00007103"/>
    </source>
</evidence>
<protein>
    <recommendedName>
        <fullName evidence="4 12">Cysteine synthase</fullName>
        <ecNumber evidence="4 12">2.5.1.47</ecNumber>
    </recommendedName>
</protein>
<dbReference type="PANTHER" id="PTHR10314">
    <property type="entry name" value="CYSTATHIONINE BETA-SYNTHASE"/>
    <property type="match status" value="1"/>
</dbReference>
<accession>A0A9E2NS90</accession>
<evidence type="ECO:0000256" key="7">
    <source>
        <dbReference type="ARBA" id="ARBA00022898"/>
    </source>
</evidence>
<dbReference type="GO" id="GO:0006535">
    <property type="term" value="P:cysteine biosynthetic process from serine"/>
    <property type="evidence" value="ECO:0007669"/>
    <property type="project" value="UniProtKB-UniRule"/>
</dbReference>
<comment type="cofactor">
    <cofactor evidence="1 10 12">
        <name>pyridoxal 5'-phosphate</name>
        <dbReference type="ChEBI" id="CHEBI:597326"/>
    </cofactor>
</comment>
<dbReference type="NCBIfam" id="TIGR01136">
    <property type="entry name" value="cysKM"/>
    <property type="match status" value="1"/>
</dbReference>
<dbReference type="EC" id="2.5.1.47" evidence="4 12"/>
<dbReference type="InterPro" id="IPR050214">
    <property type="entry name" value="Cys_Synth/Cystath_Beta-Synth"/>
</dbReference>
<evidence type="ECO:0000256" key="5">
    <source>
        <dbReference type="ARBA" id="ARBA00022605"/>
    </source>
</evidence>
<sequence length="310" mass="32379">MRISSSMLDLIGHTPLVELHSFAQRFALKGRLIAKVESLNPGGSIKDRTALSMIKDGFLMNLINADTLIIEPTSGNTGIGLALACAHYKLKLILTLPDNMSVERRAILQAFGAQLVLTPAAEGMAGAIAKAREIAKQNENSFIPGQFDNEANPRIHAICTGPEIWDDTDGKVAAVVAGVGTGGTITGIGRFLKGRNKHIKMIAVEPATSAVLSGGKAGPHQLQGIGAGFVPRVYDASVVDEIIPVDNQAALDIGALACKSEGLFCGISAGAALKAGIEVASRDEFAGKIVVVIIPDSGDRYLSTPMFAQA</sequence>
<evidence type="ECO:0000256" key="10">
    <source>
        <dbReference type="PIRSR" id="PIRSR605856-50"/>
    </source>
</evidence>
<name>A0A9E2NS90_9GAMM</name>
<dbReference type="InterPro" id="IPR036052">
    <property type="entry name" value="TrpB-like_PALP_sf"/>
</dbReference>
<dbReference type="Pfam" id="PF00291">
    <property type="entry name" value="PALP"/>
    <property type="match status" value="1"/>
</dbReference>
<evidence type="ECO:0000256" key="1">
    <source>
        <dbReference type="ARBA" id="ARBA00001933"/>
    </source>
</evidence>
<feature type="binding site" evidence="10">
    <location>
        <begin position="180"/>
        <end position="184"/>
    </location>
    <ligand>
        <name>pyridoxal 5'-phosphate</name>
        <dbReference type="ChEBI" id="CHEBI:597326"/>
    </ligand>
</feature>
<dbReference type="EMBL" id="JAHLFG010000044">
    <property type="protein sequence ID" value="MBU3826685.1"/>
    <property type="molecule type" value="Genomic_DNA"/>
</dbReference>
<comment type="pathway">
    <text evidence="2">Amino-acid biosynthesis; L-cysteine biosynthesis; L-cysteine from L-serine: step 2/2.</text>
</comment>
<dbReference type="PROSITE" id="PS00901">
    <property type="entry name" value="CYS_SYNTHASE"/>
    <property type="match status" value="1"/>
</dbReference>
<evidence type="ECO:0000313" key="15">
    <source>
        <dbReference type="Proteomes" id="UP000824150"/>
    </source>
</evidence>
<dbReference type="CDD" id="cd01561">
    <property type="entry name" value="CBS_like"/>
    <property type="match status" value="1"/>
</dbReference>
<dbReference type="InterPro" id="IPR005859">
    <property type="entry name" value="CysK"/>
</dbReference>
<keyword evidence="8 12" id="KW-0198">Cysteine biosynthesis</keyword>
<comment type="similarity">
    <text evidence="3 12">Belongs to the cysteine synthase/cystathionine beta-synthase family.</text>
</comment>
<dbReference type="Gene3D" id="3.40.50.1100">
    <property type="match status" value="2"/>
</dbReference>
<dbReference type="GO" id="GO:0005737">
    <property type="term" value="C:cytoplasm"/>
    <property type="evidence" value="ECO:0007669"/>
    <property type="project" value="UniProtKB-ARBA"/>
</dbReference>
<organism evidence="14 15">
    <name type="scientific">Candidatus Anaerobiospirillum merdipullorum</name>
    <dbReference type="NCBI Taxonomy" id="2838450"/>
    <lineage>
        <taxon>Bacteria</taxon>
        <taxon>Pseudomonadati</taxon>
        <taxon>Pseudomonadota</taxon>
        <taxon>Gammaproteobacteria</taxon>
        <taxon>Aeromonadales</taxon>
        <taxon>Succinivibrionaceae</taxon>
        <taxon>Anaerobiospirillum</taxon>
    </lineage>
</organism>
<evidence type="ECO:0000256" key="2">
    <source>
        <dbReference type="ARBA" id="ARBA00004962"/>
    </source>
</evidence>
<evidence type="ECO:0000256" key="4">
    <source>
        <dbReference type="ARBA" id="ARBA00012681"/>
    </source>
</evidence>
<feature type="binding site" evidence="10">
    <location>
        <position position="268"/>
    </location>
    <ligand>
        <name>pyridoxal 5'-phosphate</name>
        <dbReference type="ChEBI" id="CHEBI:597326"/>
    </ligand>
</feature>
<evidence type="ECO:0000259" key="13">
    <source>
        <dbReference type="Pfam" id="PF00291"/>
    </source>
</evidence>
<comment type="caution">
    <text evidence="14">The sequence shown here is derived from an EMBL/GenBank/DDBJ whole genome shotgun (WGS) entry which is preliminary data.</text>
</comment>
<comment type="catalytic activity">
    <reaction evidence="9 12">
        <text>O-acetyl-L-serine + hydrogen sulfide = L-cysteine + acetate</text>
        <dbReference type="Rhea" id="RHEA:14829"/>
        <dbReference type="ChEBI" id="CHEBI:29919"/>
        <dbReference type="ChEBI" id="CHEBI:30089"/>
        <dbReference type="ChEBI" id="CHEBI:35235"/>
        <dbReference type="ChEBI" id="CHEBI:58340"/>
        <dbReference type="EC" id="2.5.1.47"/>
    </reaction>
</comment>
<dbReference type="NCBIfam" id="TIGR01139">
    <property type="entry name" value="cysK"/>
    <property type="match status" value="1"/>
</dbReference>
<dbReference type="InterPro" id="IPR001926">
    <property type="entry name" value="TrpB-like_PALP"/>
</dbReference>
<reference evidence="14" key="1">
    <citation type="journal article" date="2021" name="PeerJ">
        <title>Extensive microbial diversity within the chicken gut microbiome revealed by metagenomics and culture.</title>
        <authorList>
            <person name="Gilroy R."/>
            <person name="Ravi A."/>
            <person name="Getino M."/>
            <person name="Pursley I."/>
            <person name="Horton D.L."/>
            <person name="Alikhan N.F."/>
            <person name="Baker D."/>
            <person name="Gharbi K."/>
            <person name="Hall N."/>
            <person name="Watson M."/>
            <person name="Adriaenssens E.M."/>
            <person name="Foster-Nyarko E."/>
            <person name="Jarju S."/>
            <person name="Secka A."/>
            <person name="Antonio M."/>
            <person name="Oren A."/>
            <person name="Chaudhuri R.R."/>
            <person name="La Ragione R."/>
            <person name="Hildebrand F."/>
            <person name="Pallen M.J."/>
        </authorList>
    </citation>
    <scope>NUCLEOTIDE SEQUENCE</scope>
    <source>
        <strain evidence="14">687</strain>
    </source>
</reference>
<evidence type="ECO:0000256" key="8">
    <source>
        <dbReference type="ARBA" id="ARBA00023192"/>
    </source>
</evidence>
<dbReference type="FunFam" id="3.40.50.1100:FF:000067">
    <property type="entry name" value="Cysteine synthase"/>
    <property type="match status" value="1"/>
</dbReference>
<dbReference type="SUPFAM" id="SSF53686">
    <property type="entry name" value="Tryptophan synthase beta subunit-like PLP-dependent enzymes"/>
    <property type="match status" value="1"/>
</dbReference>